<dbReference type="NCBIfam" id="TIGR00257">
    <property type="entry name" value="IMPACT_YIGZ"/>
    <property type="match status" value="1"/>
</dbReference>
<dbReference type="AlphaFoldDB" id="A0A1T4MR54"/>
<dbReference type="Proteomes" id="UP000243297">
    <property type="component" value="Unassembled WGS sequence"/>
</dbReference>
<protein>
    <submittedName>
        <fullName evidence="3">Uncharacterized protein, YigZ family</fullName>
    </submittedName>
</protein>
<dbReference type="InterPro" id="IPR020568">
    <property type="entry name" value="Ribosomal_Su5_D2-typ_SF"/>
</dbReference>
<dbReference type="STRING" id="118967.SAMN02745191_1367"/>
<organism evidence="3 4">
    <name type="scientific">Anaerorhabdus furcosa</name>
    <dbReference type="NCBI Taxonomy" id="118967"/>
    <lineage>
        <taxon>Bacteria</taxon>
        <taxon>Bacillati</taxon>
        <taxon>Bacillota</taxon>
        <taxon>Erysipelotrichia</taxon>
        <taxon>Erysipelotrichales</taxon>
        <taxon>Erysipelotrichaceae</taxon>
        <taxon>Anaerorhabdus</taxon>
    </lineage>
</organism>
<evidence type="ECO:0000256" key="1">
    <source>
        <dbReference type="ARBA" id="ARBA00007665"/>
    </source>
</evidence>
<reference evidence="4" key="1">
    <citation type="submission" date="2017-02" db="EMBL/GenBank/DDBJ databases">
        <authorList>
            <person name="Varghese N."/>
            <person name="Submissions S."/>
        </authorList>
    </citation>
    <scope>NUCLEOTIDE SEQUENCE [LARGE SCALE GENOMIC DNA]</scope>
    <source>
        <strain evidence="4">ATCC 25662</strain>
    </source>
</reference>
<dbReference type="GO" id="GO:0006446">
    <property type="term" value="P:regulation of translational initiation"/>
    <property type="evidence" value="ECO:0007669"/>
    <property type="project" value="TreeGrafter"/>
</dbReference>
<dbReference type="PANTHER" id="PTHR16301">
    <property type="entry name" value="IMPACT-RELATED"/>
    <property type="match status" value="1"/>
</dbReference>
<keyword evidence="4" id="KW-1185">Reference proteome</keyword>
<dbReference type="Gene3D" id="3.30.230.30">
    <property type="entry name" value="Impact, N-terminal domain"/>
    <property type="match status" value="1"/>
</dbReference>
<evidence type="ECO:0000259" key="2">
    <source>
        <dbReference type="Pfam" id="PF01205"/>
    </source>
</evidence>
<sequence>MRLKDEFSHTIVIEKSEFICYLKKTFNEPEAREFIESIRKKHRDATHRCTAFICGEANEVQRSNDDGEPSGTAGAPMLDALKKSDITNCTACVVRYFGGIKLGAGGLIRAYSKSVSEALHLAPKVKTAKVQLYKLTFPYDLIGKLDFFLKDQCDILTKEYDVDVIYTLQTENFSFKKELIEFTSGKIPCEFIEEKMIEKEITGD</sequence>
<proteinExistence type="inferred from homology"/>
<feature type="domain" description="Impact N-terminal" evidence="2">
    <location>
        <begin position="15"/>
        <end position="119"/>
    </location>
</feature>
<dbReference type="InterPro" id="IPR001498">
    <property type="entry name" value="Impact_N"/>
</dbReference>
<name>A0A1T4MR54_9FIRM</name>
<dbReference type="RefSeq" id="WP_200804770.1">
    <property type="nucleotide sequence ID" value="NZ_FUWY01000003.1"/>
</dbReference>
<accession>A0A1T4MR54</accession>
<dbReference type="InterPro" id="IPR015796">
    <property type="entry name" value="Impact_YigZ-like"/>
</dbReference>
<dbReference type="InterPro" id="IPR023582">
    <property type="entry name" value="Impact"/>
</dbReference>
<dbReference type="EMBL" id="FUWY01000003">
    <property type="protein sequence ID" value="SJZ69443.1"/>
    <property type="molecule type" value="Genomic_DNA"/>
</dbReference>
<dbReference type="SUPFAM" id="SSF54211">
    <property type="entry name" value="Ribosomal protein S5 domain 2-like"/>
    <property type="match status" value="1"/>
</dbReference>
<evidence type="ECO:0000313" key="4">
    <source>
        <dbReference type="Proteomes" id="UP000243297"/>
    </source>
</evidence>
<dbReference type="Pfam" id="PF01205">
    <property type="entry name" value="Impact_N"/>
    <property type="match status" value="1"/>
</dbReference>
<dbReference type="PANTHER" id="PTHR16301:SF20">
    <property type="entry name" value="IMPACT FAMILY MEMBER YIGZ"/>
    <property type="match status" value="1"/>
</dbReference>
<comment type="similarity">
    <text evidence="1">Belongs to the IMPACT family.</text>
</comment>
<dbReference type="GO" id="GO:0005737">
    <property type="term" value="C:cytoplasm"/>
    <property type="evidence" value="ECO:0007669"/>
    <property type="project" value="TreeGrafter"/>
</dbReference>
<dbReference type="InterPro" id="IPR036956">
    <property type="entry name" value="Impact_N_sf"/>
</dbReference>
<evidence type="ECO:0000313" key="3">
    <source>
        <dbReference type="EMBL" id="SJZ69443.1"/>
    </source>
</evidence>
<gene>
    <name evidence="3" type="ORF">SAMN02745191_1367</name>
</gene>